<protein>
    <submittedName>
        <fullName evidence="3">Uncharacterized protein</fullName>
    </submittedName>
</protein>
<dbReference type="Proteomes" id="UP000663193">
    <property type="component" value="Chromosome 1"/>
</dbReference>
<dbReference type="EMBL" id="CP069023">
    <property type="protein sequence ID" value="QRC91556.1"/>
    <property type="molecule type" value="Genomic_DNA"/>
</dbReference>
<dbReference type="SUPFAM" id="SSF69322">
    <property type="entry name" value="Tricorn protease domain 2"/>
    <property type="match status" value="1"/>
</dbReference>
<gene>
    <name evidence="3" type="ORF">JI435_010610</name>
</gene>
<feature type="region of interest" description="Disordered" evidence="2">
    <location>
        <begin position="466"/>
        <end position="634"/>
    </location>
</feature>
<dbReference type="VEuPathDB" id="FungiDB:JI435_010610"/>
<evidence type="ECO:0000256" key="2">
    <source>
        <dbReference type="SAM" id="MobiDB-lite"/>
    </source>
</evidence>
<feature type="coiled-coil region" evidence="1">
    <location>
        <begin position="707"/>
        <end position="734"/>
    </location>
</feature>
<dbReference type="Gene3D" id="2.130.10.10">
    <property type="entry name" value="YVTN repeat-like/Quinoprotein amine dehydrogenase"/>
    <property type="match status" value="1"/>
</dbReference>
<feature type="compositionally biased region" description="Low complexity" evidence="2">
    <location>
        <begin position="617"/>
        <end position="634"/>
    </location>
</feature>
<organism evidence="3 4">
    <name type="scientific">Phaeosphaeria nodorum (strain SN15 / ATCC MYA-4574 / FGSC 10173)</name>
    <name type="common">Glume blotch fungus</name>
    <name type="synonym">Parastagonospora nodorum</name>
    <dbReference type="NCBI Taxonomy" id="321614"/>
    <lineage>
        <taxon>Eukaryota</taxon>
        <taxon>Fungi</taxon>
        <taxon>Dikarya</taxon>
        <taxon>Ascomycota</taxon>
        <taxon>Pezizomycotina</taxon>
        <taxon>Dothideomycetes</taxon>
        <taxon>Pleosporomycetidae</taxon>
        <taxon>Pleosporales</taxon>
        <taxon>Pleosporineae</taxon>
        <taxon>Phaeosphaeriaceae</taxon>
        <taxon>Parastagonospora</taxon>
    </lineage>
</organism>
<evidence type="ECO:0000313" key="3">
    <source>
        <dbReference type="EMBL" id="QRC91556.1"/>
    </source>
</evidence>
<dbReference type="OrthoDB" id="5362656at2759"/>
<evidence type="ECO:0000256" key="1">
    <source>
        <dbReference type="SAM" id="Coils"/>
    </source>
</evidence>
<reference evidence="4" key="1">
    <citation type="journal article" date="2021" name="BMC Genomics">
        <title>Chromosome-level genome assembly and manually-curated proteome of model necrotroph Parastagonospora nodorum Sn15 reveals a genome-wide trove of candidate effector homologs, and redundancy of virulence-related functions within an accessory chromosome.</title>
        <authorList>
            <person name="Bertazzoni S."/>
            <person name="Jones D.A.B."/>
            <person name="Phan H.T."/>
            <person name="Tan K.-C."/>
            <person name="Hane J.K."/>
        </authorList>
    </citation>
    <scope>NUCLEOTIDE SEQUENCE [LARGE SCALE GENOMIC DNA]</scope>
    <source>
        <strain evidence="4">SN15 / ATCC MYA-4574 / FGSC 10173)</strain>
    </source>
</reference>
<feature type="compositionally biased region" description="Polar residues" evidence="2">
    <location>
        <begin position="588"/>
        <end position="611"/>
    </location>
</feature>
<evidence type="ECO:0000313" key="4">
    <source>
        <dbReference type="Proteomes" id="UP000663193"/>
    </source>
</evidence>
<keyword evidence="1" id="KW-0175">Coiled coil</keyword>
<feature type="compositionally biased region" description="Low complexity" evidence="2">
    <location>
        <begin position="536"/>
        <end position="560"/>
    </location>
</feature>
<dbReference type="AlphaFoldDB" id="A0A7U2ER65"/>
<accession>A0A7U2ER65</accession>
<proteinExistence type="predicted"/>
<dbReference type="InterPro" id="IPR015943">
    <property type="entry name" value="WD40/YVTN_repeat-like_dom_sf"/>
</dbReference>
<feature type="compositionally biased region" description="Polar residues" evidence="2">
    <location>
        <begin position="561"/>
        <end position="570"/>
    </location>
</feature>
<name>A0A7U2ER65_PHANO</name>
<sequence length="739" mass="80511">MVSVAQQLEQSLFIATSKTVHSRTQLADRILFECNATGGITNARASRDNSRLFAVADSHVVMLCDALRGSKKCRLRKGDGEPRLLLLSPDSRTLYFTTTLSPSVQAYDIPTTEMLPSQQPHPSPPNVISVSSNGDVLLSASPAPPTLYIQDRRWRGSAPVKFQPTDAETPVSCAAFSGPHTPTDNLHTSFVLGFRDGKMAMYRLFLPTMPEQRKQCELGGVRTFDLQPVRIGAIKKLHKASMGGVVAAEFVPGYTSRIISIGHDGRCRLVDFEGGGKDGTVLFGGDAAEENDEIYEGLQTLIAIGTESGKVFIFNCLGLLVHDIAMEQPIIALEWVGDMSAPSLLPNHISSMSPEPQPVVDTTIVDIEESSDEELGTMRRNLPVSGHAIPALNNISAGPDLFSADHMSAQPSRRPSAISAGSPFRTRCTRHQAQRKFMNRPRIVTDTFQSPLTSSNRPSDLILAATSALPTPPLRETRNWPKYRTPSTLPPASYARRLPSSSASPTRDTEFFTPPSTRRDKSRILSQLSNLRASAKDAAQPPASSPASSTSLLPDTSPASITSTPWQRRLTSLAPKRHCTVEAPSTPDLRTTSSIYSQPSPPVRTSTSNRLQHLEPRTSTSTPPWLSSPSSPRSHFASKLKLESTVNYLAEIPDSESPTSLYSRGLGLLDGQSFSQPGGSTLSADELQKVKGLRSSKVSGKTCLDEIVRSRRDIEKLEREMEGLRGEMKDIRELLLARK</sequence>
<keyword evidence="4" id="KW-1185">Reference proteome</keyword>